<evidence type="ECO:0000256" key="1">
    <source>
        <dbReference type="ARBA" id="ARBA00004571"/>
    </source>
</evidence>
<accession>A0A1G4PC63</accession>
<evidence type="ECO:0000256" key="8">
    <source>
        <dbReference type="PROSITE-ProRule" id="PRU01360"/>
    </source>
</evidence>
<feature type="signal peptide" evidence="9">
    <location>
        <begin position="1"/>
        <end position="21"/>
    </location>
</feature>
<evidence type="ECO:0000259" key="11">
    <source>
        <dbReference type="Pfam" id="PF14905"/>
    </source>
</evidence>
<dbReference type="EMBL" id="FMTS01000001">
    <property type="protein sequence ID" value="SCW29856.1"/>
    <property type="molecule type" value="Genomic_DNA"/>
</dbReference>
<reference evidence="13" key="1">
    <citation type="submission" date="2016-10" db="EMBL/GenBank/DDBJ databases">
        <authorList>
            <person name="Varghese N."/>
            <person name="Submissions S."/>
        </authorList>
    </citation>
    <scope>NUCLEOTIDE SEQUENCE [LARGE SCALE GENOMIC DNA]</scope>
    <source>
        <strain evidence="13">CGMCC 1.3431</strain>
    </source>
</reference>
<dbReference type="InterPro" id="IPR041700">
    <property type="entry name" value="OMP_b-brl_3"/>
</dbReference>
<proteinExistence type="inferred from homology"/>
<evidence type="ECO:0000259" key="10">
    <source>
        <dbReference type="Pfam" id="PF07715"/>
    </source>
</evidence>
<dbReference type="InterPro" id="IPR039426">
    <property type="entry name" value="TonB-dep_rcpt-like"/>
</dbReference>
<organism evidence="12 13">
    <name type="scientific">Asticcacaulis taihuensis</name>
    <dbReference type="NCBI Taxonomy" id="260084"/>
    <lineage>
        <taxon>Bacteria</taxon>
        <taxon>Pseudomonadati</taxon>
        <taxon>Pseudomonadota</taxon>
        <taxon>Alphaproteobacteria</taxon>
        <taxon>Caulobacterales</taxon>
        <taxon>Caulobacteraceae</taxon>
        <taxon>Asticcacaulis</taxon>
    </lineage>
</organism>
<comment type="subcellular location">
    <subcellularLocation>
        <location evidence="1 8">Cell outer membrane</location>
        <topology evidence="1 8">Multi-pass membrane protein</topology>
    </subcellularLocation>
</comment>
<dbReference type="GO" id="GO:0044718">
    <property type="term" value="P:siderophore transmembrane transport"/>
    <property type="evidence" value="ECO:0007669"/>
    <property type="project" value="TreeGrafter"/>
</dbReference>
<evidence type="ECO:0000256" key="3">
    <source>
        <dbReference type="ARBA" id="ARBA00022452"/>
    </source>
</evidence>
<evidence type="ECO:0000256" key="7">
    <source>
        <dbReference type="ARBA" id="ARBA00023237"/>
    </source>
</evidence>
<keyword evidence="2 8" id="KW-0813">Transport</keyword>
<dbReference type="PANTHER" id="PTHR30069:SF29">
    <property type="entry name" value="HEMOGLOBIN AND HEMOGLOBIN-HAPTOGLOBIN-BINDING PROTEIN 1-RELATED"/>
    <property type="match status" value="1"/>
</dbReference>
<comment type="similarity">
    <text evidence="8">Belongs to the TonB-dependent receptor family.</text>
</comment>
<dbReference type="InterPro" id="IPR037066">
    <property type="entry name" value="Plug_dom_sf"/>
</dbReference>
<dbReference type="Gene3D" id="2.40.170.20">
    <property type="entry name" value="TonB-dependent receptor, beta-barrel domain"/>
    <property type="match status" value="1"/>
</dbReference>
<evidence type="ECO:0000256" key="9">
    <source>
        <dbReference type="SAM" id="SignalP"/>
    </source>
</evidence>
<evidence type="ECO:0000313" key="13">
    <source>
        <dbReference type="Proteomes" id="UP000199150"/>
    </source>
</evidence>
<dbReference type="Pfam" id="PF14905">
    <property type="entry name" value="OMP_b-brl_3"/>
    <property type="match status" value="1"/>
</dbReference>
<feature type="chain" id="PRO_5011642921" evidence="9">
    <location>
        <begin position="22"/>
        <end position="667"/>
    </location>
</feature>
<keyword evidence="13" id="KW-1185">Reference proteome</keyword>
<dbReference type="Gene3D" id="2.170.130.10">
    <property type="entry name" value="TonB-dependent receptor, plug domain"/>
    <property type="match status" value="1"/>
</dbReference>
<name>A0A1G4PC63_9CAUL</name>
<feature type="domain" description="TonB-dependent receptor plug" evidence="10">
    <location>
        <begin position="61"/>
        <end position="130"/>
    </location>
</feature>
<protein>
    <submittedName>
        <fullName evidence="12">Outer membrane receptor for ferrienterochelin and colicins</fullName>
    </submittedName>
</protein>
<dbReference type="AlphaFoldDB" id="A0A1G4PC63"/>
<dbReference type="InterPro" id="IPR036942">
    <property type="entry name" value="Beta-barrel_TonB_sf"/>
</dbReference>
<keyword evidence="7 8" id="KW-0998">Cell outer membrane</keyword>
<dbReference type="Pfam" id="PF07715">
    <property type="entry name" value="Plug"/>
    <property type="match status" value="1"/>
</dbReference>
<dbReference type="InterPro" id="IPR012910">
    <property type="entry name" value="Plug_dom"/>
</dbReference>
<dbReference type="PANTHER" id="PTHR30069">
    <property type="entry name" value="TONB-DEPENDENT OUTER MEMBRANE RECEPTOR"/>
    <property type="match status" value="1"/>
</dbReference>
<dbReference type="GO" id="GO:0015344">
    <property type="term" value="F:siderophore uptake transmembrane transporter activity"/>
    <property type="evidence" value="ECO:0007669"/>
    <property type="project" value="TreeGrafter"/>
</dbReference>
<evidence type="ECO:0000256" key="4">
    <source>
        <dbReference type="ARBA" id="ARBA00022692"/>
    </source>
</evidence>
<dbReference type="GO" id="GO:0009279">
    <property type="term" value="C:cell outer membrane"/>
    <property type="evidence" value="ECO:0007669"/>
    <property type="project" value="UniProtKB-SubCell"/>
</dbReference>
<keyword evidence="5 9" id="KW-0732">Signal</keyword>
<dbReference type="Proteomes" id="UP000199150">
    <property type="component" value="Unassembled WGS sequence"/>
</dbReference>
<keyword evidence="6 8" id="KW-0472">Membrane</keyword>
<sequence>MKRIICAVSGLGLMAAGMAHGQVMTALPAEIEVVVAGHEAETPDRQTYDVTPDPEARSGVIADILRKLPSVTFSPNGTVALRGAAVTVLVDGKAPPEGNAVIQSLPSAAVDRIEIMATPSSQFAPAGTGGIINLITRRHRLMKRSGEVTAQTNTLGQGNASLSSRLETDRWTVNSQFYADHFLDRSVPYLQQAALNENEDDYDVTDREDHTRAVSATVNGRLSAAWKLSDRADLTFKGEAGRYDSVSRGITYYRGFDDFDERSDIRSANRHSDVQVLYDYAGDSHGEYLSLTAEHLQNRSRTASVYDQVGGYPYDTLFASKSVTDRAQGDYERRFGQGRLTFGASFDRTGLKLQSGSESVELAIGLADYFDGFSASRTLTAVYATWQMPVGPWTVLSGLRAEREKLRLVDTGKSDALAWYPSFHAGRDLTDRARLKIDYSRRVLRPDLGEYDPGIRYFGAFKAFSGNPDLKPQTTDSYEIGYAYDEKDFGTDATLYYRETRGSFTGYAELTDNGLLLTSRINSGRSRSGGLELTWRGPLSKRLSYSANGNLSYTEFPFADGGTHSQFGWSGNVLLEYNTDNGDQYQLNATGYGRALTLQGYTRGVCRLDASYQHRLNDRLSLVVSAADIFNTSRFSTVVDTRALKTVSTGRPNLRTLKIALTYRFGA</sequence>
<feature type="domain" description="Outer membrane protein beta-barrel" evidence="11">
    <location>
        <begin position="284"/>
        <end position="663"/>
    </location>
</feature>
<keyword evidence="12" id="KW-0675">Receptor</keyword>
<evidence type="ECO:0000256" key="6">
    <source>
        <dbReference type="ARBA" id="ARBA00023136"/>
    </source>
</evidence>
<evidence type="ECO:0000256" key="5">
    <source>
        <dbReference type="ARBA" id="ARBA00022729"/>
    </source>
</evidence>
<dbReference type="RefSeq" id="WP_170828149.1">
    <property type="nucleotide sequence ID" value="NZ_CBCRYE010000001.1"/>
</dbReference>
<evidence type="ECO:0000313" key="12">
    <source>
        <dbReference type="EMBL" id="SCW29856.1"/>
    </source>
</evidence>
<keyword evidence="3 8" id="KW-1134">Transmembrane beta strand</keyword>
<dbReference type="SUPFAM" id="SSF56935">
    <property type="entry name" value="Porins"/>
    <property type="match status" value="1"/>
</dbReference>
<keyword evidence="4 8" id="KW-0812">Transmembrane</keyword>
<evidence type="ECO:0000256" key="2">
    <source>
        <dbReference type="ARBA" id="ARBA00022448"/>
    </source>
</evidence>
<dbReference type="PROSITE" id="PS52016">
    <property type="entry name" value="TONB_DEPENDENT_REC_3"/>
    <property type="match status" value="1"/>
</dbReference>
<gene>
    <name evidence="12" type="ORF">SAMN02927928_0242</name>
</gene>
<dbReference type="STRING" id="260084.SAMN02927928_0242"/>